<dbReference type="InterPro" id="IPR009936">
    <property type="entry name" value="DUF1468"/>
</dbReference>
<feature type="transmembrane region" description="Helical" evidence="1">
    <location>
        <begin position="140"/>
        <end position="158"/>
    </location>
</feature>
<dbReference type="STRING" id="665467.SAMN02982931_01560"/>
<dbReference type="Proteomes" id="UP000199071">
    <property type="component" value="Unassembled WGS sequence"/>
</dbReference>
<evidence type="ECO:0000256" key="1">
    <source>
        <dbReference type="SAM" id="Phobius"/>
    </source>
</evidence>
<feature type="transmembrane region" description="Helical" evidence="1">
    <location>
        <begin position="111"/>
        <end position="128"/>
    </location>
</feature>
<proteinExistence type="predicted"/>
<name>A0A1G6BKE4_9HYPH</name>
<dbReference type="RefSeq" id="WP_090875852.1">
    <property type="nucleotide sequence ID" value="NZ_FMXQ01000003.1"/>
</dbReference>
<evidence type="ECO:0000259" key="2">
    <source>
        <dbReference type="Pfam" id="PF07331"/>
    </source>
</evidence>
<keyword evidence="1" id="KW-0472">Membrane</keyword>
<dbReference type="EMBL" id="FMXQ01000003">
    <property type="protein sequence ID" value="SDB21096.1"/>
    <property type="molecule type" value="Genomic_DNA"/>
</dbReference>
<evidence type="ECO:0000313" key="3">
    <source>
        <dbReference type="EMBL" id="SDB21096.1"/>
    </source>
</evidence>
<feature type="transmembrane region" description="Helical" evidence="1">
    <location>
        <begin position="51"/>
        <end position="68"/>
    </location>
</feature>
<keyword evidence="1" id="KW-1133">Transmembrane helix</keyword>
<accession>A0A1G6BKE4</accession>
<protein>
    <submittedName>
        <fullName evidence="3">Tripartite tricarboxylate transporter TctB family protein</fullName>
    </submittedName>
</protein>
<sequence length="167" mass="18050">MNDRSMGRADLVTGAVLFALSVAVVAGAWNMDRLEARRIHPLSAPGFTPGLLGLALGVASVLLIVQAVRRGGATGWSGAFDRESWFSPATLRLFGALALCLIYALGLVGRMPYWLATFLFVTSFIAVFEWNEGGSRWVRLAWAIGIGLGIGLFVSYVFSELFLVRLP</sequence>
<feature type="domain" description="DUF1468" evidence="2">
    <location>
        <begin position="12"/>
        <end position="167"/>
    </location>
</feature>
<dbReference type="OrthoDB" id="6195486at2"/>
<reference evidence="3 4" key="1">
    <citation type="submission" date="2016-10" db="EMBL/GenBank/DDBJ databases">
        <authorList>
            <person name="de Groot N.N."/>
        </authorList>
    </citation>
    <scope>NUCLEOTIDE SEQUENCE [LARGE SCALE GENOMIC DNA]</scope>
    <source>
        <strain evidence="3 4">ATCC 35022</strain>
    </source>
</reference>
<keyword evidence="1" id="KW-0812">Transmembrane</keyword>
<evidence type="ECO:0000313" key="4">
    <source>
        <dbReference type="Proteomes" id="UP000199071"/>
    </source>
</evidence>
<dbReference type="AlphaFoldDB" id="A0A1G6BKE4"/>
<keyword evidence="4" id="KW-1185">Reference proteome</keyword>
<organism evidence="3 4">
    <name type="scientific">Bauldia litoralis</name>
    <dbReference type="NCBI Taxonomy" id="665467"/>
    <lineage>
        <taxon>Bacteria</taxon>
        <taxon>Pseudomonadati</taxon>
        <taxon>Pseudomonadota</taxon>
        <taxon>Alphaproteobacteria</taxon>
        <taxon>Hyphomicrobiales</taxon>
        <taxon>Kaistiaceae</taxon>
        <taxon>Bauldia</taxon>
    </lineage>
</organism>
<gene>
    <name evidence="3" type="ORF">SAMN02982931_01560</name>
</gene>
<feature type="transmembrane region" description="Helical" evidence="1">
    <location>
        <begin position="89"/>
        <end position="105"/>
    </location>
</feature>
<dbReference type="Pfam" id="PF07331">
    <property type="entry name" value="TctB"/>
    <property type="match status" value="1"/>
</dbReference>